<dbReference type="PANTHER" id="PTHR34129">
    <property type="entry name" value="BLR1139 PROTEIN"/>
    <property type="match status" value="1"/>
</dbReference>
<dbReference type="Pfam" id="PF06108">
    <property type="entry name" value="DUF952"/>
    <property type="match status" value="1"/>
</dbReference>
<comment type="caution">
    <text evidence="1">The sequence shown here is derived from an EMBL/GenBank/DDBJ whole genome shotgun (WGS) entry which is preliminary data.</text>
</comment>
<dbReference type="Proteomes" id="UP000285530">
    <property type="component" value="Unassembled WGS sequence"/>
</dbReference>
<evidence type="ECO:0000313" key="1">
    <source>
        <dbReference type="EMBL" id="RJL04741.1"/>
    </source>
</evidence>
<gene>
    <name evidence="1" type="ORF">D3P06_09355</name>
</gene>
<keyword evidence="2" id="KW-1185">Reference proteome</keyword>
<protein>
    <submittedName>
        <fullName evidence="1">DUF952 domain-containing protein</fullName>
    </submittedName>
</protein>
<accession>A0A418ZW71</accession>
<organism evidence="1 2">
    <name type="scientific">Paracoccus aestuarii</name>
    <dbReference type="NCBI Taxonomy" id="453842"/>
    <lineage>
        <taxon>Bacteria</taxon>
        <taxon>Pseudomonadati</taxon>
        <taxon>Pseudomonadota</taxon>
        <taxon>Alphaproteobacteria</taxon>
        <taxon>Rhodobacterales</taxon>
        <taxon>Paracoccaceae</taxon>
        <taxon>Paracoccus</taxon>
    </lineage>
</organism>
<evidence type="ECO:0000313" key="2">
    <source>
        <dbReference type="Proteomes" id="UP000285530"/>
    </source>
</evidence>
<dbReference type="Gene3D" id="3.20.170.20">
    <property type="entry name" value="Protein of unknown function DUF952"/>
    <property type="match status" value="1"/>
</dbReference>
<sequence length="110" mass="12280">MLIYKVLRGPEWAQLERDGETQGAPVDLADGFVHLSTGEQLGETLARHFAGEDGLVLLACEAEGMGDALRWEPSRGGALFPHLYRRLRMDDIAFTHPIVLRDERHLTGIE</sequence>
<dbReference type="PANTHER" id="PTHR34129:SF1">
    <property type="entry name" value="DUF952 DOMAIN-CONTAINING PROTEIN"/>
    <property type="match status" value="1"/>
</dbReference>
<dbReference type="EMBL" id="QZEV01000040">
    <property type="protein sequence ID" value="RJL04741.1"/>
    <property type="molecule type" value="Genomic_DNA"/>
</dbReference>
<reference evidence="1 2" key="1">
    <citation type="submission" date="2018-09" db="EMBL/GenBank/DDBJ databases">
        <title>Paracoccus onubensis nov. sp. a moderate halophilic bacterium isolated from Gruta de las Maravillas (Aracena, Spain).</title>
        <authorList>
            <person name="Jurado V."/>
            <person name="Gutierrez-Patricio S."/>
            <person name="Gonzalez-Pimentel J.L."/>
            <person name="Laiz L."/>
            <person name="Saiz-Jimenez C."/>
        </authorList>
    </citation>
    <scope>NUCLEOTIDE SEQUENCE [LARGE SCALE GENOMIC DNA]</scope>
    <source>
        <strain evidence="1 2">DSM 19484</strain>
    </source>
</reference>
<dbReference type="SUPFAM" id="SSF56399">
    <property type="entry name" value="ADP-ribosylation"/>
    <property type="match status" value="1"/>
</dbReference>
<dbReference type="OrthoDB" id="9799937at2"/>
<proteinExistence type="predicted"/>
<dbReference type="InterPro" id="IPR009297">
    <property type="entry name" value="DUF952"/>
</dbReference>
<dbReference type="RefSeq" id="WP_119886340.1">
    <property type="nucleotide sequence ID" value="NZ_CP067169.1"/>
</dbReference>
<dbReference type="AlphaFoldDB" id="A0A418ZW71"/>
<name>A0A418ZW71_9RHOB</name>